<accession>F4PHQ4</accession>
<dbReference type="Proteomes" id="UP000007797">
    <property type="component" value="Unassembled WGS sequence"/>
</dbReference>
<evidence type="ECO:0000256" key="1">
    <source>
        <dbReference type="SAM" id="SignalP"/>
    </source>
</evidence>
<feature type="chain" id="PRO_5003315240" evidence="1">
    <location>
        <begin position="23"/>
        <end position="122"/>
    </location>
</feature>
<protein>
    <submittedName>
        <fullName evidence="2">Uncharacterized protein</fullName>
    </submittedName>
</protein>
<dbReference type="RefSeq" id="XP_004363089.1">
    <property type="nucleotide sequence ID" value="XM_004363032.1"/>
</dbReference>
<reference evidence="3" key="1">
    <citation type="journal article" date="2011" name="Genome Res.">
        <title>Phylogeny-wide analysis of social amoeba genomes highlights ancient origins for complex intercellular communication.</title>
        <authorList>
            <person name="Heidel A.J."/>
            <person name="Lawal H.M."/>
            <person name="Felder M."/>
            <person name="Schilde C."/>
            <person name="Helps N.R."/>
            <person name="Tunggal B."/>
            <person name="Rivero F."/>
            <person name="John U."/>
            <person name="Schleicher M."/>
            <person name="Eichinger L."/>
            <person name="Platzer M."/>
            <person name="Noegel A.A."/>
            <person name="Schaap P."/>
            <person name="Gloeckner G."/>
        </authorList>
    </citation>
    <scope>NUCLEOTIDE SEQUENCE [LARGE SCALE GENOMIC DNA]</scope>
    <source>
        <strain evidence="3">SH3</strain>
    </source>
</reference>
<keyword evidence="3" id="KW-1185">Reference proteome</keyword>
<sequence>MNKFTILLVAIVAMLFVSMASATYEMHCGNCISNAHNNYVRCITDGNSHQNSHPAYSLTLFHCKNKISRTRRGGDIDKIYINHVKYYTIVATAEPQDTPRHVGAGFEAARRCAQAAGWSAQR</sequence>
<dbReference type="GeneID" id="14876846"/>
<dbReference type="KEGG" id="dfa:DFA_03486"/>
<dbReference type="AlphaFoldDB" id="F4PHQ4"/>
<evidence type="ECO:0000313" key="2">
    <source>
        <dbReference type="EMBL" id="EGG25238.1"/>
    </source>
</evidence>
<feature type="signal peptide" evidence="1">
    <location>
        <begin position="1"/>
        <end position="22"/>
    </location>
</feature>
<evidence type="ECO:0000313" key="3">
    <source>
        <dbReference type="Proteomes" id="UP000007797"/>
    </source>
</evidence>
<organism evidence="2 3">
    <name type="scientific">Cavenderia fasciculata</name>
    <name type="common">Slime mold</name>
    <name type="synonym">Dictyostelium fasciculatum</name>
    <dbReference type="NCBI Taxonomy" id="261658"/>
    <lineage>
        <taxon>Eukaryota</taxon>
        <taxon>Amoebozoa</taxon>
        <taxon>Evosea</taxon>
        <taxon>Eumycetozoa</taxon>
        <taxon>Dictyostelia</taxon>
        <taxon>Acytosteliales</taxon>
        <taxon>Cavenderiaceae</taxon>
        <taxon>Cavenderia</taxon>
    </lineage>
</organism>
<dbReference type="EMBL" id="GL883006">
    <property type="protein sequence ID" value="EGG25238.1"/>
    <property type="molecule type" value="Genomic_DNA"/>
</dbReference>
<keyword evidence="1" id="KW-0732">Signal</keyword>
<gene>
    <name evidence="2" type="ORF">DFA_03486</name>
</gene>
<proteinExistence type="predicted"/>
<name>F4PHQ4_CACFS</name>